<evidence type="ECO:0000256" key="7">
    <source>
        <dbReference type="ARBA" id="ARBA00035120"/>
    </source>
</evidence>
<evidence type="ECO:0000256" key="5">
    <source>
        <dbReference type="ARBA" id="ARBA00023136"/>
    </source>
</evidence>
<evidence type="ECO:0000256" key="10">
    <source>
        <dbReference type="HAMAP-Rule" id="MF_00454"/>
    </source>
</evidence>
<keyword evidence="12" id="KW-1185">Reference proteome</keyword>
<comment type="catalytic activity">
    <reaction evidence="8">
        <text>fluoride(in) = fluoride(out)</text>
        <dbReference type="Rhea" id="RHEA:76159"/>
        <dbReference type="ChEBI" id="CHEBI:17051"/>
    </reaction>
    <physiologicalReaction direction="left-to-right" evidence="8">
        <dbReference type="Rhea" id="RHEA:76160"/>
    </physiologicalReaction>
</comment>
<keyword evidence="10" id="KW-0406">Ion transport</keyword>
<evidence type="ECO:0000256" key="3">
    <source>
        <dbReference type="ARBA" id="ARBA00022692"/>
    </source>
</evidence>
<protein>
    <recommendedName>
        <fullName evidence="10">Fluoride-specific ion channel FluC</fullName>
    </recommendedName>
</protein>
<name>A0ABR8QHD3_9CELL</name>
<keyword evidence="10" id="KW-0813">Transport</keyword>
<evidence type="ECO:0000256" key="2">
    <source>
        <dbReference type="ARBA" id="ARBA00022475"/>
    </source>
</evidence>
<keyword evidence="3 10" id="KW-0812">Transmembrane</keyword>
<keyword evidence="5 10" id="KW-0472">Membrane</keyword>
<keyword evidence="4 10" id="KW-1133">Transmembrane helix</keyword>
<comment type="subcellular location">
    <subcellularLocation>
        <location evidence="1 10">Cell membrane</location>
        <topology evidence="1 10">Multi-pass membrane protein</topology>
    </subcellularLocation>
</comment>
<proteinExistence type="inferred from homology"/>
<feature type="transmembrane region" description="Helical" evidence="10">
    <location>
        <begin position="76"/>
        <end position="96"/>
    </location>
</feature>
<feature type="transmembrane region" description="Helical" evidence="10">
    <location>
        <begin position="108"/>
        <end position="131"/>
    </location>
</feature>
<evidence type="ECO:0000256" key="6">
    <source>
        <dbReference type="ARBA" id="ARBA00023303"/>
    </source>
</evidence>
<dbReference type="PANTHER" id="PTHR28259:SF1">
    <property type="entry name" value="FLUORIDE EXPORT PROTEIN 1-RELATED"/>
    <property type="match status" value="1"/>
</dbReference>
<reference evidence="11 12" key="1">
    <citation type="submission" date="2020-08" db="EMBL/GenBank/DDBJ databases">
        <title>A Genomic Blueprint of the Chicken Gut Microbiome.</title>
        <authorList>
            <person name="Gilroy R."/>
            <person name="Ravi A."/>
            <person name="Getino M."/>
            <person name="Pursley I."/>
            <person name="Horton D.L."/>
            <person name="Alikhan N.-F."/>
            <person name="Baker D."/>
            <person name="Gharbi K."/>
            <person name="Hall N."/>
            <person name="Watson M."/>
            <person name="Adriaenssens E.M."/>
            <person name="Foster-Nyarko E."/>
            <person name="Jarju S."/>
            <person name="Secka A."/>
            <person name="Antonio M."/>
            <person name="Oren A."/>
            <person name="Chaudhuri R."/>
            <person name="La Ragione R.M."/>
            <person name="Hildebrand F."/>
            <person name="Pallen M.J."/>
        </authorList>
    </citation>
    <scope>NUCLEOTIDE SEQUENCE [LARGE SCALE GENOMIC DNA]</scope>
    <source>
        <strain evidence="11 12">Sa3CUA2</strain>
    </source>
</reference>
<evidence type="ECO:0000313" key="11">
    <source>
        <dbReference type="EMBL" id="MBD7919836.1"/>
    </source>
</evidence>
<sequence>MIVAVALAGGLGAASRLLVDTGVSGRTRAAARRGRTGARGAGPQVPLGTLVVNVTACLLLGALTGWLLGHPGQDDLRAVLAVGFLGGYSTFSTASVEAVRLLLAGRGAAAALHALGMLVACVAATTAGLALTAP</sequence>
<dbReference type="InterPro" id="IPR003691">
    <property type="entry name" value="FluC"/>
</dbReference>
<gene>
    <name evidence="10" type="primary">fluC</name>
    <name evidence="10" type="synonym">crcB</name>
    <name evidence="11" type="ORF">H9657_16310</name>
</gene>
<dbReference type="RefSeq" id="WP_191784487.1">
    <property type="nucleotide sequence ID" value="NZ_JACSQV010000016.1"/>
</dbReference>
<dbReference type="Pfam" id="PF02537">
    <property type="entry name" value="CRCB"/>
    <property type="match status" value="1"/>
</dbReference>
<comment type="activity regulation">
    <text evidence="10">Na(+) is not transported, but it plays an essential structural role and its presence is essential for fluoride channel function.</text>
</comment>
<keyword evidence="10" id="KW-0479">Metal-binding</keyword>
<evidence type="ECO:0000256" key="8">
    <source>
        <dbReference type="ARBA" id="ARBA00035585"/>
    </source>
</evidence>
<evidence type="ECO:0000256" key="9">
    <source>
        <dbReference type="ARBA" id="ARBA00049940"/>
    </source>
</evidence>
<comment type="caution">
    <text evidence="11">The sequence shown here is derived from an EMBL/GenBank/DDBJ whole genome shotgun (WGS) entry which is preliminary data.</text>
</comment>
<feature type="transmembrane region" description="Helical" evidence="10">
    <location>
        <begin position="45"/>
        <end position="69"/>
    </location>
</feature>
<evidence type="ECO:0000256" key="4">
    <source>
        <dbReference type="ARBA" id="ARBA00022989"/>
    </source>
</evidence>
<evidence type="ECO:0000313" key="12">
    <source>
        <dbReference type="Proteomes" id="UP000604241"/>
    </source>
</evidence>
<feature type="binding site" evidence="10">
    <location>
        <position position="86"/>
    </location>
    <ligand>
        <name>Na(+)</name>
        <dbReference type="ChEBI" id="CHEBI:29101"/>
        <note>structural</note>
    </ligand>
</feature>
<feature type="binding site" evidence="10">
    <location>
        <position position="89"/>
    </location>
    <ligand>
        <name>Na(+)</name>
        <dbReference type="ChEBI" id="CHEBI:29101"/>
        <note>structural</note>
    </ligand>
</feature>
<evidence type="ECO:0000256" key="1">
    <source>
        <dbReference type="ARBA" id="ARBA00004651"/>
    </source>
</evidence>
<dbReference type="HAMAP" id="MF_00454">
    <property type="entry name" value="FluC"/>
    <property type="match status" value="1"/>
</dbReference>
<dbReference type="PANTHER" id="PTHR28259">
    <property type="entry name" value="FLUORIDE EXPORT PROTEIN 1-RELATED"/>
    <property type="match status" value="1"/>
</dbReference>
<dbReference type="Proteomes" id="UP000604241">
    <property type="component" value="Unassembled WGS sequence"/>
</dbReference>
<comment type="function">
    <text evidence="9 10">Fluoride-specific ion channel. Important for reducing fluoride concentration in the cell, thus reducing its toxicity.</text>
</comment>
<dbReference type="EMBL" id="JACSQV010000016">
    <property type="protein sequence ID" value="MBD7919836.1"/>
    <property type="molecule type" value="Genomic_DNA"/>
</dbReference>
<organism evidence="11 12">
    <name type="scientific">Cellulomonas avistercoris</name>
    <dbReference type="NCBI Taxonomy" id="2762242"/>
    <lineage>
        <taxon>Bacteria</taxon>
        <taxon>Bacillati</taxon>
        <taxon>Actinomycetota</taxon>
        <taxon>Actinomycetes</taxon>
        <taxon>Micrococcales</taxon>
        <taxon>Cellulomonadaceae</taxon>
        <taxon>Cellulomonas</taxon>
    </lineage>
</organism>
<keyword evidence="10" id="KW-0915">Sodium</keyword>
<comment type="similarity">
    <text evidence="7 10">Belongs to the fluoride channel Fluc/FEX (TC 1.A.43) family.</text>
</comment>
<accession>A0ABR8QHD3</accession>
<keyword evidence="2 10" id="KW-1003">Cell membrane</keyword>
<keyword evidence="6 10" id="KW-0407">Ion channel</keyword>